<sequence>MNRAKKILLFDTIIDGHHADYLTHLITYWVENRPEGELIVVTQQSFQEQFKALLTDKPGAGTVQFIPISEEDIALVHGASMATRSFKEWNLVLKYSRTPNPDHVLLMYFDLFMLATWLGRSAPCAVSGIYFRPDFHYKIRPGLKAQLNGIRKKVTLNGVLKRKGLTNLFCLDHSAVDGLRALSPHVKIWPLADPVESYTITPAEIEQLRTKLQLLPNRRVLLLFGHLDDRKGIEPLLEALKLLPLAQQKAVSLVLAGPIQPDFREKIESKIAEVGQDVQIVCAFEEIKGRQIQVHFELSDYVLALYQNHIGMASVVVRAAVSGKPVLASDFGYLGHLVQTEELGAVTDATSPEAIRMLLQKVLTEKIPYSEINLQKLADRNSNVYFAETIFNHL</sequence>
<organism evidence="2 3">
    <name type="scientific">Larkinella knui</name>
    <dbReference type="NCBI Taxonomy" id="2025310"/>
    <lineage>
        <taxon>Bacteria</taxon>
        <taxon>Pseudomonadati</taxon>
        <taxon>Bacteroidota</taxon>
        <taxon>Cytophagia</taxon>
        <taxon>Cytophagales</taxon>
        <taxon>Spirosomataceae</taxon>
        <taxon>Larkinella</taxon>
    </lineage>
</organism>
<evidence type="ECO:0000313" key="3">
    <source>
        <dbReference type="Proteomes" id="UP000274271"/>
    </source>
</evidence>
<dbReference type="AlphaFoldDB" id="A0A3P1CBH8"/>
<dbReference type="GO" id="GO:0016757">
    <property type="term" value="F:glycosyltransferase activity"/>
    <property type="evidence" value="ECO:0007669"/>
    <property type="project" value="InterPro"/>
</dbReference>
<accession>A0A3P1CBH8</accession>
<reference evidence="2 3" key="1">
    <citation type="submission" date="2018-11" db="EMBL/GenBank/DDBJ databases">
        <authorList>
            <person name="Zhou Z."/>
            <person name="Wang G."/>
        </authorList>
    </citation>
    <scope>NUCLEOTIDE SEQUENCE [LARGE SCALE GENOMIC DNA]</scope>
    <source>
        <strain evidence="2 3">KCTC42998</strain>
    </source>
</reference>
<dbReference type="SUPFAM" id="SSF53756">
    <property type="entry name" value="UDP-Glycosyltransferase/glycogen phosphorylase"/>
    <property type="match status" value="1"/>
</dbReference>
<evidence type="ECO:0000313" key="2">
    <source>
        <dbReference type="EMBL" id="RRB10679.1"/>
    </source>
</evidence>
<dbReference type="EMBL" id="RQJP01000006">
    <property type="protein sequence ID" value="RRB10679.1"/>
    <property type="molecule type" value="Genomic_DNA"/>
</dbReference>
<keyword evidence="2" id="KW-0808">Transferase</keyword>
<dbReference type="Proteomes" id="UP000274271">
    <property type="component" value="Unassembled WGS sequence"/>
</dbReference>
<dbReference type="InterPro" id="IPR001296">
    <property type="entry name" value="Glyco_trans_1"/>
</dbReference>
<dbReference type="OrthoDB" id="919017at2"/>
<name>A0A3P1CBH8_9BACT</name>
<protein>
    <submittedName>
        <fullName evidence="2">Glycosyltransferase</fullName>
    </submittedName>
</protein>
<gene>
    <name evidence="2" type="ORF">EHT87_26320</name>
</gene>
<feature type="domain" description="Glycosyl transferase family 1" evidence="1">
    <location>
        <begin position="206"/>
        <end position="367"/>
    </location>
</feature>
<dbReference type="Gene3D" id="3.40.50.2000">
    <property type="entry name" value="Glycogen Phosphorylase B"/>
    <property type="match status" value="1"/>
</dbReference>
<evidence type="ECO:0000259" key="1">
    <source>
        <dbReference type="Pfam" id="PF00534"/>
    </source>
</evidence>
<dbReference type="Pfam" id="PF00534">
    <property type="entry name" value="Glycos_transf_1"/>
    <property type="match status" value="1"/>
</dbReference>
<dbReference type="RefSeq" id="WP_124909791.1">
    <property type="nucleotide sequence ID" value="NZ_RQJP01000006.1"/>
</dbReference>
<keyword evidence="3" id="KW-1185">Reference proteome</keyword>
<comment type="caution">
    <text evidence="2">The sequence shown here is derived from an EMBL/GenBank/DDBJ whole genome shotgun (WGS) entry which is preliminary data.</text>
</comment>
<proteinExistence type="predicted"/>